<evidence type="ECO:0000256" key="2">
    <source>
        <dbReference type="ARBA" id="ARBA00022448"/>
    </source>
</evidence>
<evidence type="ECO:0000256" key="3">
    <source>
        <dbReference type="ARBA" id="ARBA00022692"/>
    </source>
</evidence>
<comment type="subcellular location">
    <subcellularLocation>
        <location evidence="1">Membrane</location>
        <topology evidence="1">Multi-pass membrane protein</topology>
    </subcellularLocation>
</comment>
<accession>A0A0G4MRY1</accession>
<dbReference type="PANTHER" id="PTHR43791">
    <property type="entry name" value="PERMEASE-RELATED"/>
    <property type="match status" value="1"/>
</dbReference>
<evidence type="ECO:0000313" key="8">
    <source>
        <dbReference type="Proteomes" id="UP000044602"/>
    </source>
</evidence>
<evidence type="ECO:0008006" key="9">
    <source>
        <dbReference type="Google" id="ProtNLM"/>
    </source>
</evidence>
<dbReference type="InterPro" id="IPR036259">
    <property type="entry name" value="MFS_trans_sf"/>
</dbReference>
<keyword evidence="3 6" id="KW-0812">Transmembrane</keyword>
<gene>
    <name evidence="7" type="ORF">BN1708_020171</name>
</gene>
<dbReference type="SUPFAM" id="SSF103473">
    <property type="entry name" value="MFS general substrate transporter"/>
    <property type="match status" value="1"/>
</dbReference>
<keyword evidence="8" id="KW-1185">Reference proteome</keyword>
<name>A0A0G4MRY1_VERLO</name>
<evidence type="ECO:0000256" key="5">
    <source>
        <dbReference type="ARBA" id="ARBA00023136"/>
    </source>
</evidence>
<dbReference type="GO" id="GO:0016020">
    <property type="term" value="C:membrane"/>
    <property type="evidence" value="ECO:0007669"/>
    <property type="project" value="UniProtKB-SubCell"/>
</dbReference>
<organism evidence="7 8">
    <name type="scientific">Verticillium longisporum</name>
    <name type="common">Verticillium dahliae var. longisporum</name>
    <dbReference type="NCBI Taxonomy" id="100787"/>
    <lineage>
        <taxon>Eukaryota</taxon>
        <taxon>Fungi</taxon>
        <taxon>Dikarya</taxon>
        <taxon>Ascomycota</taxon>
        <taxon>Pezizomycotina</taxon>
        <taxon>Sordariomycetes</taxon>
        <taxon>Hypocreomycetidae</taxon>
        <taxon>Glomerellales</taxon>
        <taxon>Plectosphaerellaceae</taxon>
        <taxon>Verticillium</taxon>
    </lineage>
</organism>
<keyword evidence="2" id="KW-0813">Transport</keyword>
<feature type="transmembrane region" description="Helical" evidence="6">
    <location>
        <begin position="12"/>
        <end position="32"/>
    </location>
</feature>
<proteinExistence type="predicted"/>
<dbReference type="GO" id="GO:0022857">
    <property type="term" value="F:transmembrane transporter activity"/>
    <property type="evidence" value="ECO:0007669"/>
    <property type="project" value="TreeGrafter"/>
</dbReference>
<protein>
    <recommendedName>
        <fullName evidence="9">Major facilitator superfamily (MFS) profile domain-containing protein</fullName>
    </recommendedName>
</protein>
<evidence type="ECO:0000256" key="1">
    <source>
        <dbReference type="ARBA" id="ARBA00004141"/>
    </source>
</evidence>
<dbReference type="EMBL" id="CVQH01024458">
    <property type="protein sequence ID" value="CRK36947.1"/>
    <property type="molecule type" value="Genomic_DNA"/>
</dbReference>
<feature type="non-terminal residue" evidence="7">
    <location>
        <position position="49"/>
    </location>
</feature>
<dbReference type="STRING" id="100787.A0A0G4MRY1"/>
<dbReference type="Gene3D" id="1.20.1250.20">
    <property type="entry name" value="MFS general substrate transporter like domains"/>
    <property type="match status" value="1"/>
</dbReference>
<keyword evidence="4 6" id="KW-1133">Transmembrane helix</keyword>
<reference evidence="7 8" key="1">
    <citation type="submission" date="2015-05" db="EMBL/GenBank/DDBJ databases">
        <authorList>
            <person name="Wang D.B."/>
            <person name="Wang M."/>
        </authorList>
    </citation>
    <scope>NUCLEOTIDE SEQUENCE [LARGE SCALE GENOMIC DNA]</scope>
    <source>
        <strain evidence="7">VL1</strain>
    </source>
</reference>
<evidence type="ECO:0000256" key="6">
    <source>
        <dbReference type="SAM" id="Phobius"/>
    </source>
</evidence>
<evidence type="ECO:0000313" key="7">
    <source>
        <dbReference type="EMBL" id="CRK36947.1"/>
    </source>
</evidence>
<dbReference type="Proteomes" id="UP000044602">
    <property type="component" value="Unassembled WGS sequence"/>
</dbReference>
<sequence length="49" mass="5667">MDGIAGMPGWAWIFIIEGIATVFVGVFCWWMVFDWPETASFLTPDERIR</sequence>
<evidence type="ECO:0000256" key="4">
    <source>
        <dbReference type="ARBA" id="ARBA00022989"/>
    </source>
</evidence>
<keyword evidence="5 6" id="KW-0472">Membrane</keyword>
<dbReference type="AlphaFoldDB" id="A0A0G4MRY1"/>
<dbReference type="PANTHER" id="PTHR43791:SF19">
    <property type="entry name" value="TRANSPORTER, PUTATIVE (AFU_ORTHOLOGUE AFUA_1G01812)-RELATED"/>
    <property type="match status" value="1"/>
</dbReference>